<dbReference type="Pfam" id="PF00649">
    <property type="entry name" value="Copper-fist"/>
    <property type="match status" value="1"/>
</dbReference>
<name>A0A0C2XSB2_SERVB</name>
<dbReference type="FunFam" id="3.90.430.10:FF:000001">
    <property type="entry name" value="Copper fist DNA-binding protein"/>
    <property type="match status" value="1"/>
</dbReference>
<evidence type="ECO:0000256" key="3">
    <source>
        <dbReference type="ARBA" id="ARBA00022833"/>
    </source>
</evidence>
<dbReference type="GO" id="GO:0006879">
    <property type="term" value="P:intracellular iron ion homeostasis"/>
    <property type="evidence" value="ECO:0007669"/>
    <property type="project" value="TreeGrafter"/>
</dbReference>
<dbReference type="SMART" id="SM01090">
    <property type="entry name" value="Copper-fist"/>
    <property type="match status" value="1"/>
</dbReference>
<reference evidence="11" key="2">
    <citation type="submission" date="2015-01" db="EMBL/GenBank/DDBJ databases">
        <title>Evolutionary Origins and Diversification of the Mycorrhizal Mutualists.</title>
        <authorList>
            <consortium name="DOE Joint Genome Institute"/>
            <consortium name="Mycorrhizal Genomics Consortium"/>
            <person name="Kohler A."/>
            <person name="Kuo A."/>
            <person name="Nagy L.G."/>
            <person name="Floudas D."/>
            <person name="Copeland A."/>
            <person name="Barry K.W."/>
            <person name="Cichocki N."/>
            <person name="Veneault-Fourrey C."/>
            <person name="LaButti K."/>
            <person name="Lindquist E.A."/>
            <person name="Lipzen A."/>
            <person name="Lundell T."/>
            <person name="Morin E."/>
            <person name="Murat C."/>
            <person name="Riley R."/>
            <person name="Ohm R."/>
            <person name="Sun H."/>
            <person name="Tunlid A."/>
            <person name="Henrissat B."/>
            <person name="Grigoriev I.V."/>
            <person name="Hibbett D.S."/>
            <person name="Martin F."/>
        </authorList>
    </citation>
    <scope>NUCLEOTIDE SEQUENCE [LARGE SCALE GENOMIC DNA]</scope>
    <source>
        <strain evidence="11">MAFF 305830</strain>
    </source>
</reference>
<dbReference type="SUPFAM" id="SSF57879">
    <property type="entry name" value="Zinc domain conserved in yeast copper-regulated transcription factors"/>
    <property type="match status" value="1"/>
</dbReference>
<evidence type="ECO:0000256" key="7">
    <source>
        <dbReference type="ARBA" id="ARBA00023242"/>
    </source>
</evidence>
<dbReference type="PRINTS" id="PR00617">
    <property type="entry name" value="COPPERFIST"/>
</dbReference>
<dbReference type="PANTHER" id="PTHR28088:SF5">
    <property type="entry name" value="TRANSCRIPTIONAL ACTIVATOR HAA1-RELATED"/>
    <property type="match status" value="1"/>
</dbReference>
<dbReference type="OrthoDB" id="5600085at2759"/>
<dbReference type="InterPro" id="IPR036395">
    <property type="entry name" value="Cu_fist_DNA-bd_dom_sf"/>
</dbReference>
<dbReference type="GO" id="GO:0000981">
    <property type="term" value="F:DNA-binding transcription factor activity, RNA polymerase II-specific"/>
    <property type="evidence" value="ECO:0007669"/>
    <property type="project" value="TreeGrafter"/>
</dbReference>
<dbReference type="GO" id="GO:0005507">
    <property type="term" value="F:copper ion binding"/>
    <property type="evidence" value="ECO:0007669"/>
    <property type="project" value="InterPro"/>
</dbReference>
<dbReference type="EMBL" id="KN824281">
    <property type="protein sequence ID" value="KIM31832.1"/>
    <property type="molecule type" value="Genomic_DNA"/>
</dbReference>
<dbReference type="InterPro" id="IPR001083">
    <property type="entry name" value="Cu_fist_DNA-bd_dom"/>
</dbReference>
<evidence type="ECO:0000256" key="5">
    <source>
        <dbReference type="ARBA" id="ARBA00023015"/>
    </source>
</evidence>
<accession>A0A0C2XSB2</accession>
<gene>
    <name evidence="10" type="ORF">M408DRAFT_327248</name>
</gene>
<feature type="compositionally biased region" description="Polar residues" evidence="8">
    <location>
        <begin position="76"/>
        <end position="95"/>
    </location>
</feature>
<dbReference type="SMART" id="SM00412">
    <property type="entry name" value="Cu_FIST"/>
    <property type="match status" value="1"/>
</dbReference>
<comment type="subcellular location">
    <subcellularLocation>
        <location evidence="1">Nucleus</location>
    </subcellularLocation>
</comment>
<dbReference type="PROSITE" id="PS01119">
    <property type="entry name" value="COPPER_FIST_1"/>
    <property type="match status" value="1"/>
</dbReference>
<keyword evidence="3" id="KW-0862">Zinc</keyword>
<protein>
    <recommendedName>
        <fullName evidence="9">Copper-fist domain-containing protein</fullName>
    </recommendedName>
</protein>
<dbReference type="Proteomes" id="UP000054097">
    <property type="component" value="Unassembled WGS sequence"/>
</dbReference>
<proteinExistence type="predicted"/>
<dbReference type="GO" id="GO:0005634">
    <property type="term" value="C:nucleus"/>
    <property type="evidence" value="ECO:0007669"/>
    <property type="project" value="UniProtKB-SubCell"/>
</dbReference>
<keyword evidence="5" id="KW-0805">Transcription regulation</keyword>
<evidence type="ECO:0000313" key="11">
    <source>
        <dbReference type="Proteomes" id="UP000054097"/>
    </source>
</evidence>
<reference evidence="10 11" key="1">
    <citation type="submission" date="2014-04" db="EMBL/GenBank/DDBJ databases">
        <authorList>
            <consortium name="DOE Joint Genome Institute"/>
            <person name="Kuo A."/>
            <person name="Zuccaro A."/>
            <person name="Kohler A."/>
            <person name="Nagy L.G."/>
            <person name="Floudas D."/>
            <person name="Copeland A."/>
            <person name="Barry K.W."/>
            <person name="Cichocki N."/>
            <person name="Veneault-Fourrey C."/>
            <person name="LaButti K."/>
            <person name="Lindquist E.A."/>
            <person name="Lipzen A."/>
            <person name="Lundell T."/>
            <person name="Morin E."/>
            <person name="Murat C."/>
            <person name="Sun H."/>
            <person name="Tunlid A."/>
            <person name="Henrissat B."/>
            <person name="Grigoriev I.V."/>
            <person name="Hibbett D.S."/>
            <person name="Martin F."/>
            <person name="Nordberg H.P."/>
            <person name="Cantor M.N."/>
            <person name="Hua S.X."/>
        </authorList>
    </citation>
    <scope>NUCLEOTIDE SEQUENCE [LARGE SCALE GENOMIC DNA]</scope>
    <source>
        <strain evidence="10 11">MAFF 305830</strain>
    </source>
</reference>
<keyword evidence="6" id="KW-0804">Transcription</keyword>
<keyword evidence="2" id="KW-0479">Metal-binding</keyword>
<sequence length="347" mass="37421">MPVIEGIKMACSTCIRGHRSASCQHTDRPLLKLRRKGRPIAHCDQCRDLRKALHVYSGCFCEPDKSEAPKRKGNRKTAQAEVSTSSSELVHYPPSSSSALTQNLLDFMLETQPTRSATCPQSFQTTSAIEEMVVPELSQGLQTPTGLSFDPKTVALWEEFLSDGSTNDIESASQPNIQDAAPVPAICACCSTSDCVVCSPEDPCCSPSQLTTIITEKLANCTGFDCCELMVAISRIATDLLVAGNNLIPQSAFESKPDQVEINHSPPELVSELPGQLNVGGISSPRLSGEYFTEQLEFGSTVPIICTYGDDCVCDSCISKALGTELVWNDDRCCMGCPTCSSEETTI</sequence>
<evidence type="ECO:0000259" key="9">
    <source>
        <dbReference type="PROSITE" id="PS50073"/>
    </source>
</evidence>
<dbReference type="STRING" id="933852.A0A0C2XSB2"/>
<evidence type="ECO:0000256" key="6">
    <source>
        <dbReference type="ARBA" id="ARBA00023163"/>
    </source>
</evidence>
<keyword evidence="7" id="KW-0539">Nucleus</keyword>
<keyword evidence="4" id="KW-0186">Copper</keyword>
<dbReference type="PANTHER" id="PTHR28088">
    <property type="entry name" value="TRANSCRIPTIONAL ACTIVATOR HAA1-RELATED"/>
    <property type="match status" value="1"/>
</dbReference>
<evidence type="ECO:0000256" key="1">
    <source>
        <dbReference type="ARBA" id="ARBA00004123"/>
    </source>
</evidence>
<dbReference type="HOGENOM" id="CLU_799650_0_0_1"/>
<evidence type="ECO:0000256" key="4">
    <source>
        <dbReference type="ARBA" id="ARBA00023008"/>
    </source>
</evidence>
<evidence type="ECO:0000256" key="8">
    <source>
        <dbReference type="SAM" id="MobiDB-lite"/>
    </source>
</evidence>
<dbReference type="GO" id="GO:0000978">
    <property type="term" value="F:RNA polymerase II cis-regulatory region sequence-specific DNA binding"/>
    <property type="evidence" value="ECO:0007669"/>
    <property type="project" value="TreeGrafter"/>
</dbReference>
<feature type="region of interest" description="Disordered" evidence="8">
    <location>
        <begin position="66"/>
        <end position="95"/>
    </location>
</feature>
<evidence type="ECO:0000256" key="2">
    <source>
        <dbReference type="ARBA" id="ARBA00022723"/>
    </source>
</evidence>
<dbReference type="Gene3D" id="3.90.430.10">
    <property type="entry name" value="Copper fist DNA-binding domain"/>
    <property type="match status" value="1"/>
</dbReference>
<dbReference type="GO" id="GO:0045944">
    <property type="term" value="P:positive regulation of transcription by RNA polymerase II"/>
    <property type="evidence" value="ECO:0007669"/>
    <property type="project" value="TreeGrafter"/>
</dbReference>
<feature type="domain" description="Copper-fist" evidence="9">
    <location>
        <begin position="1"/>
        <end position="40"/>
    </location>
</feature>
<dbReference type="InterPro" id="IPR051763">
    <property type="entry name" value="Copper_Homeo_Regul"/>
</dbReference>
<organism evidence="10 11">
    <name type="scientific">Serendipita vermifera MAFF 305830</name>
    <dbReference type="NCBI Taxonomy" id="933852"/>
    <lineage>
        <taxon>Eukaryota</taxon>
        <taxon>Fungi</taxon>
        <taxon>Dikarya</taxon>
        <taxon>Basidiomycota</taxon>
        <taxon>Agaricomycotina</taxon>
        <taxon>Agaricomycetes</taxon>
        <taxon>Sebacinales</taxon>
        <taxon>Serendipitaceae</taxon>
        <taxon>Serendipita</taxon>
    </lineage>
</organism>
<evidence type="ECO:0000313" key="10">
    <source>
        <dbReference type="EMBL" id="KIM31832.1"/>
    </source>
</evidence>
<dbReference type="GO" id="GO:0006878">
    <property type="term" value="P:intracellular copper ion homeostasis"/>
    <property type="evidence" value="ECO:0007669"/>
    <property type="project" value="TreeGrafter"/>
</dbReference>
<dbReference type="PROSITE" id="PS50073">
    <property type="entry name" value="COPPER_FIST_2"/>
    <property type="match status" value="1"/>
</dbReference>
<dbReference type="AlphaFoldDB" id="A0A0C2XSB2"/>
<keyword evidence="11" id="KW-1185">Reference proteome</keyword>